<dbReference type="SUPFAM" id="SSF51695">
    <property type="entry name" value="PLC-like phosphodiesterases"/>
    <property type="match status" value="1"/>
</dbReference>
<dbReference type="InterPro" id="IPR030395">
    <property type="entry name" value="GP_PDE_dom"/>
</dbReference>
<feature type="domain" description="GP-PDE" evidence="1">
    <location>
        <begin position="10"/>
        <end position="251"/>
    </location>
</feature>
<dbReference type="RefSeq" id="WP_260277106.1">
    <property type="nucleotide sequence ID" value="NZ_JANAVZ010000005.1"/>
</dbReference>
<gene>
    <name evidence="2" type="ORF">MU516_10105</name>
</gene>
<protein>
    <submittedName>
        <fullName evidence="2">Phosphodiesterase</fullName>
    </submittedName>
</protein>
<accession>A0ABT2K9L4</accession>
<dbReference type="PROSITE" id="PS51704">
    <property type="entry name" value="GP_PDE"/>
    <property type="match status" value="1"/>
</dbReference>
<keyword evidence="3" id="KW-1185">Reference proteome</keyword>
<dbReference type="Proteomes" id="UP001320702">
    <property type="component" value="Unassembled WGS sequence"/>
</dbReference>
<evidence type="ECO:0000313" key="3">
    <source>
        <dbReference type="Proteomes" id="UP001320702"/>
    </source>
</evidence>
<dbReference type="PANTHER" id="PTHR46211">
    <property type="entry name" value="GLYCEROPHOSPHORYL DIESTER PHOSPHODIESTERASE"/>
    <property type="match status" value="1"/>
</dbReference>
<dbReference type="InterPro" id="IPR017946">
    <property type="entry name" value="PLC-like_Pdiesterase_TIM-brl"/>
</dbReference>
<dbReference type="PANTHER" id="PTHR46211:SF1">
    <property type="entry name" value="GLYCEROPHOSPHODIESTER PHOSPHODIESTERASE, CYTOPLASMIC"/>
    <property type="match status" value="1"/>
</dbReference>
<sequence>MAGLPPEFLRLPIAHRGLHGEGVPENSLAAATAAIEAGYAIEMDIQPAAGGVPMVFHDYDLSRLAGDQGFIADLDPDDLAGMRLLDSDEQIPTLAAMLRLVDGRVPLLIEIKDQDGRLGPHIGDLPGHVAAQVKGYQGPVAVMSFNPHVVKAFHDLAPDIAVGITSCGFPAEDWPALDEETRKRLADIDDFADCGASFISHDRRDLTNPRVDALKAQGVPILCWTVRSPEQEDAARRVADNITFEGYAPQI</sequence>
<comment type="caution">
    <text evidence="2">The sequence shown here is derived from an EMBL/GenBank/DDBJ whole genome shotgun (WGS) entry which is preliminary data.</text>
</comment>
<dbReference type="EMBL" id="JANAVZ010000005">
    <property type="protein sequence ID" value="MCT4333217.1"/>
    <property type="molecule type" value="Genomic_DNA"/>
</dbReference>
<organism evidence="2 3">
    <name type="scientific">Paracoccus maritimus</name>
    <dbReference type="NCBI Taxonomy" id="2933292"/>
    <lineage>
        <taxon>Bacteria</taxon>
        <taxon>Pseudomonadati</taxon>
        <taxon>Pseudomonadota</taxon>
        <taxon>Alphaproteobacteria</taxon>
        <taxon>Rhodobacterales</taxon>
        <taxon>Paracoccaceae</taxon>
        <taxon>Paracoccus</taxon>
    </lineage>
</organism>
<evidence type="ECO:0000259" key="1">
    <source>
        <dbReference type="PROSITE" id="PS51704"/>
    </source>
</evidence>
<reference evidence="2 3" key="1">
    <citation type="submission" date="2022-04" db="EMBL/GenBank/DDBJ databases">
        <title>Paracoccus sp. YLB-12 draft genome sequence.</title>
        <authorList>
            <person name="Yu L."/>
        </authorList>
    </citation>
    <scope>NUCLEOTIDE SEQUENCE [LARGE SCALE GENOMIC DNA]</scope>
    <source>
        <strain evidence="2 3">YLB-12</strain>
    </source>
</reference>
<dbReference type="Pfam" id="PF03009">
    <property type="entry name" value="GDPD"/>
    <property type="match status" value="1"/>
</dbReference>
<name>A0ABT2K9L4_9RHOB</name>
<proteinExistence type="predicted"/>
<dbReference type="Gene3D" id="3.20.20.190">
    <property type="entry name" value="Phosphatidylinositol (PI) phosphodiesterase"/>
    <property type="match status" value="1"/>
</dbReference>
<evidence type="ECO:0000313" key="2">
    <source>
        <dbReference type="EMBL" id="MCT4333217.1"/>
    </source>
</evidence>